<gene>
    <name evidence="1" type="ORF">DN745_04180</name>
</gene>
<evidence type="ECO:0000313" key="2">
    <source>
        <dbReference type="Proteomes" id="UP000249799"/>
    </source>
</evidence>
<dbReference type="AlphaFoldDB" id="A0A2Z4FIT8"/>
<evidence type="ECO:0000313" key="1">
    <source>
        <dbReference type="EMBL" id="AWV88576.1"/>
    </source>
</evidence>
<protein>
    <submittedName>
        <fullName evidence="1">Uncharacterized protein</fullName>
    </submittedName>
</protein>
<dbReference type="Proteomes" id="UP000249799">
    <property type="component" value="Chromosome"/>
</dbReference>
<dbReference type="EMBL" id="CP030032">
    <property type="protein sequence ID" value="AWV88576.1"/>
    <property type="molecule type" value="Genomic_DNA"/>
</dbReference>
<name>A0A2Z4FIT8_9DELT</name>
<proteinExistence type="predicted"/>
<accession>A0A2Z4FIT8</accession>
<keyword evidence="2" id="KW-1185">Reference proteome</keyword>
<sequence>MKTRALLLFVIFCLGTPTIALAQPPAGQTVQAQFAGTYVSTRNLKKDRAAIAQVIEELVDDMAFYKRSFARSALIESTEPCANLHVAFAADTITLNCKGHPDTTSPKNGAFINWEDDDGHIVRLSQKLDGQRIVQVFKNDDGTRENVYTLRDGGKSLLLSVTISSDQLPRPLKYSRVLQRQ</sequence>
<organism evidence="1 2">
    <name type="scientific">Bradymonas sediminis</name>
    <dbReference type="NCBI Taxonomy" id="1548548"/>
    <lineage>
        <taxon>Bacteria</taxon>
        <taxon>Deltaproteobacteria</taxon>
        <taxon>Bradymonadales</taxon>
        <taxon>Bradymonadaceae</taxon>
        <taxon>Bradymonas</taxon>
    </lineage>
</organism>
<dbReference type="OrthoDB" id="6103103at2"/>
<dbReference type="RefSeq" id="WP_111332447.1">
    <property type="nucleotide sequence ID" value="NZ_CP030032.1"/>
</dbReference>
<dbReference type="KEGG" id="bsed:DN745_04180"/>
<reference evidence="1 2" key="1">
    <citation type="submission" date="2018-06" db="EMBL/GenBank/DDBJ databases">
        <title>Lujinxingia sediminis gen. nov. sp. nov., a new facultative anaerobic member of the class Deltaproteobacteria, and proposal of Lujinxingaceae fam. nov.</title>
        <authorList>
            <person name="Guo L.-Y."/>
            <person name="Li C.-M."/>
            <person name="Wang S."/>
            <person name="Du Z.-J."/>
        </authorList>
    </citation>
    <scope>NUCLEOTIDE SEQUENCE [LARGE SCALE GENOMIC DNA]</scope>
    <source>
        <strain evidence="1 2">FA350</strain>
    </source>
</reference>